<feature type="transmembrane region" description="Helical" evidence="10">
    <location>
        <begin position="399"/>
        <end position="418"/>
    </location>
</feature>
<feature type="transmembrane region" description="Helical" evidence="10">
    <location>
        <begin position="107"/>
        <end position="125"/>
    </location>
</feature>
<evidence type="ECO:0000259" key="11">
    <source>
        <dbReference type="Pfam" id="PF01699"/>
    </source>
</evidence>
<keyword evidence="7 10" id="KW-0472">Membrane</keyword>
<keyword evidence="2" id="KW-0813">Transport</keyword>
<evidence type="ECO:0000256" key="6">
    <source>
        <dbReference type="ARBA" id="ARBA00023053"/>
    </source>
</evidence>
<keyword evidence="8" id="KW-0406">Ion transport</keyword>
<dbReference type="GO" id="GO:0008324">
    <property type="term" value="F:monoatomic cation transmembrane transporter activity"/>
    <property type="evidence" value="ECO:0007669"/>
    <property type="project" value="TreeGrafter"/>
</dbReference>
<dbReference type="PANTHER" id="PTHR12266">
    <property type="entry name" value="NA+/CA2+ K+ INDEPENDENT EXCHANGER"/>
    <property type="match status" value="1"/>
</dbReference>
<evidence type="ECO:0000256" key="7">
    <source>
        <dbReference type="ARBA" id="ARBA00023136"/>
    </source>
</evidence>
<evidence type="ECO:0000256" key="4">
    <source>
        <dbReference type="ARBA" id="ARBA00022692"/>
    </source>
</evidence>
<feature type="transmembrane region" description="Helical" evidence="10">
    <location>
        <begin position="215"/>
        <end position="234"/>
    </location>
</feature>
<dbReference type="OrthoDB" id="407410at2759"/>
<keyword evidence="4 10" id="KW-0812">Transmembrane</keyword>
<dbReference type="InterPro" id="IPR044880">
    <property type="entry name" value="NCX_ion-bd_dom_sf"/>
</dbReference>
<evidence type="ECO:0000313" key="12">
    <source>
        <dbReference type="EMBL" id="KAG1358685.1"/>
    </source>
</evidence>
<dbReference type="GO" id="GO:0015297">
    <property type="term" value="F:antiporter activity"/>
    <property type="evidence" value="ECO:0007669"/>
    <property type="project" value="UniProtKB-KW"/>
</dbReference>
<evidence type="ECO:0000313" key="13">
    <source>
        <dbReference type="Proteomes" id="UP000797356"/>
    </source>
</evidence>
<gene>
    <name evidence="12" type="ORF">COCNU_08G001310</name>
</gene>
<feature type="transmembrane region" description="Helical" evidence="10">
    <location>
        <begin position="179"/>
        <end position="203"/>
    </location>
</feature>
<evidence type="ECO:0000256" key="9">
    <source>
        <dbReference type="ARBA" id="ARBA00038187"/>
    </source>
</evidence>
<feature type="transmembrane region" description="Helical" evidence="10">
    <location>
        <begin position="504"/>
        <end position="527"/>
    </location>
</feature>
<organism evidence="12 13">
    <name type="scientific">Cocos nucifera</name>
    <name type="common">Coconut palm</name>
    <dbReference type="NCBI Taxonomy" id="13894"/>
    <lineage>
        <taxon>Eukaryota</taxon>
        <taxon>Viridiplantae</taxon>
        <taxon>Streptophyta</taxon>
        <taxon>Embryophyta</taxon>
        <taxon>Tracheophyta</taxon>
        <taxon>Spermatophyta</taxon>
        <taxon>Magnoliopsida</taxon>
        <taxon>Liliopsida</taxon>
        <taxon>Arecaceae</taxon>
        <taxon>Arecoideae</taxon>
        <taxon>Cocoseae</taxon>
        <taxon>Attaleinae</taxon>
        <taxon>Cocos</taxon>
    </lineage>
</organism>
<dbReference type="AlphaFoldDB" id="A0A8K0IH99"/>
<evidence type="ECO:0000256" key="10">
    <source>
        <dbReference type="SAM" id="Phobius"/>
    </source>
</evidence>
<feature type="transmembrane region" description="Helical" evidence="10">
    <location>
        <begin position="469"/>
        <end position="492"/>
    </location>
</feature>
<evidence type="ECO:0000256" key="1">
    <source>
        <dbReference type="ARBA" id="ARBA00004141"/>
    </source>
</evidence>
<sequence length="608" mass="66133">MANSISAAPQAKVFHLFLNSSFLLLILFLLTACLNAPNPSLHQHTKAIIRDDSTGSPDDSTGDCSGLHRCENYEAKCIYLASQARCDPEGYINYLYLFYCFYGKYPVLGYTLLILWLVLLFYLLGNTAASYFCSNLEGLSRLLKLPPTIAGVTLLSLGNGAPDAFSSIVSFMGTGTNIIGLNSILGGAFFVSCVVVGTISFCIGPCKISIDKWSFIRDICFLLFVLLLLLVIIITGKINVWGAMAFNSLYLVYVFLVSIGHLVRKEDKEKATFDACTPLPSDKMVLPFQTPEYGVLGAPLLDSSEIHESILTVKEGLWSNEHETTRSCSKFNPFASCSCGKILYFLELPLYLPRRLTIPDVSQERWSKPFAVTSATVAPIILTALWDSKWKEKSSEERLVIYLFGGIIGISLGSAAFLKTKKDRPPTRFLFPWLAGGFLMSVTWTYIIAQELVSLLVSLGHAFDASPSVLGLTVLAWGNSLGDLIANVAVALNGGPGGAQVAMSGCYGGPIFNTLAGLGLSLVFSSWTEYPSPMVIPEDRSLLQTLGFLIGGLLWALVMLPKRGMKPDRVLGCGLLSIYLCFLILRFAESLGLLQHRGKTGPIGAISS</sequence>
<comment type="subcellular location">
    <subcellularLocation>
        <location evidence="1">Membrane</location>
        <topology evidence="1">Multi-pass membrane protein</topology>
    </subcellularLocation>
</comment>
<reference evidence="12" key="1">
    <citation type="journal article" date="2017" name="Gigascience">
        <title>The genome draft of coconut (Cocos nucifera).</title>
        <authorList>
            <person name="Xiao Y."/>
            <person name="Xu P."/>
            <person name="Fan H."/>
            <person name="Baudouin L."/>
            <person name="Xia W."/>
            <person name="Bocs S."/>
            <person name="Xu J."/>
            <person name="Li Q."/>
            <person name="Guo A."/>
            <person name="Zhou L."/>
            <person name="Li J."/>
            <person name="Wu Y."/>
            <person name="Ma Z."/>
            <person name="Armero A."/>
            <person name="Issali A.E."/>
            <person name="Liu N."/>
            <person name="Peng M."/>
            <person name="Yang Y."/>
        </authorList>
    </citation>
    <scope>NUCLEOTIDE SEQUENCE</scope>
    <source>
        <tissue evidence="12">Spear leaf of Hainan Tall coconut</tissue>
    </source>
</reference>
<keyword evidence="8" id="KW-0739">Sodium transport</keyword>
<evidence type="ECO:0000256" key="8">
    <source>
        <dbReference type="ARBA" id="ARBA00023201"/>
    </source>
</evidence>
<evidence type="ECO:0000256" key="5">
    <source>
        <dbReference type="ARBA" id="ARBA00022989"/>
    </source>
</evidence>
<feature type="domain" description="Sodium/calcium exchanger membrane region" evidence="11">
    <location>
        <begin position="114"/>
        <end position="257"/>
    </location>
</feature>
<dbReference type="InterPro" id="IPR004837">
    <property type="entry name" value="NaCa_Exmemb"/>
</dbReference>
<accession>A0A8K0IH99</accession>
<dbReference type="Pfam" id="PF01699">
    <property type="entry name" value="Na_Ca_ex"/>
    <property type="match status" value="2"/>
</dbReference>
<feature type="transmembrane region" description="Helical" evidence="10">
    <location>
        <begin position="430"/>
        <end position="449"/>
    </location>
</feature>
<keyword evidence="3" id="KW-0050">Antiport</keyword>
<comment type="similarity">
    <text evidence="9">Belongs to the Ca(2+):cation antiporter (CaCA) (TC 2.A.19) family. Cation/calcium exchanger (CCX) subfamily.</text>
</comment>
<keyword evidence="6" id="KW-0915">Sodium</keyword>
<dbReference type="GO" id="GO:0016020">
    <property type="term" value="C:membrane"/>
    <property type="evidence" value="ECO:0007669"/>
    <property type="project" value="UniProtKB-SubCell"/>
</dbReference>
<feature type="transmembrane region" description="Helical" evidence="10">
    <location>
        <begin position="240"/>
        <end position="263"/>
    </location>
</feature>
<dbReference type="InterPro" id="IPR051359">
    <property type="entry name" value="CaCA_antiporter"/>
</dbReference>
<evidence type="ECO:0000256" key="3">
    <source>
        <dbReference type="ARBA" id="ARBA00022449"/>
    </source>
</evidence>
<comment type="caution">
    <text evidence="12">The sequence shown here is derived from an EMBL/GenBank/DDBJ whole genome shotgun (WGS) entry which is preliminary data.</text>
</comment>
<feature type="transmembrane region" description="Helical" evidence="10">
    <location>
        <begin position="542"/>
        <end position="558"/>
    </location>
</feature>
<feature type="transmembrane region" description="Helical" evidence="10">
    <location>
        <begin position="370"/>
        <end position="387"/>
    </location>
</feature>
<keyword evidence="13" id="KW-1185">Reference proteome</keyword>
<dbReference type="EMBL" id="CM017879">
    <property type="protein sequence ID" value="KAG1358685.1"/>
    <property type="molecule type" value="Genomic_DNA"/>
</dbReference>
<feature type="transmembrane region" description="Helical" evidence="10">
    <location>
        <begin position="16"/>
        <end position="36"/>
    </location>
</feature>
<proteinExistence type="inferred from homology"/>
<name>A0A8K0IH99_COCNU</name>
<dbReference type="Proteomes" id="UP000797356">
    <property type="component" value="Chromosome 8"/>
</dbReference>
<dbReference type="PANTHER" id="PTHR12266:SF36">
    <property type="entry name" value="OS10G0436900 PROTEIN"/>
    <property type="match status" value="1"/>
</dbReference>
<evidence type="ECO:0000256" key="2">
    <source>
        <dbReference type="ARBA" id="ARBA00022448"/>
    </source>
</evidence>
<feature type="transmembrane region" description="Helical" evidence="10">
    <location>
        <begin position="570"/>
        <end position="588"/>
    </location>
</feature>
<keyword evidence="5 10" id="KW-1133">Transmembrane helix</keyword>
<feature type="domain" description="Sodium/calcium exchanger membrane region" evidence="11">
    <location>
        <begin position="434"/>
        <end position="587"/>
    </location>
</feature>
<dbReference type="Gene3D" id="1.20.1420.30">
    <property type="entry name" value="NCX, central ion-binding region"/>
    <property type="match status" value="2"/>
</dbReference>
<dbReference type="GO" id="GO:0006814">
    <property type="term" value="P:sodium ion transport"/>
    <property type="evidence" value="ECO:0007669"/>
    <property type="project" value="UniProtKB-KW"/>
</dbReference>
<protein>
    <submittedName>
        <fullName evidence="12">Cation/calcium exchanger 1</fullName>
    </submittedName>
</protein>
<reference evidence="12" key="2">
    <citation type="submission" date="2019-07" db="EMBL/GenBank/DDBJ databases">
        <authorList>
            <person name="Yang Y."/>
            <person name="Bocs S."/>
            <person name="Baudouin L."/>
        </authorList>
    </citation>
    <scope>NUCLEOTIDE SEQUENCE</scope>
    <source>
        <tissue evidence="12">Spear leaf of Hainan Tall coconut</tissue>
    </source>
</reference>